<protein>
    <recommendedName>
        <fullName evidence="2">DUF397 domain-containing protein</fullName>
    </recommendedName>
</protein>
<dbReference type="RefSeq" id="WP_345730606.1">
    <property type="nucleotide sequence ID" value="NZ_BAAAYN010000032.1"/>
</dbReference>
<feature type="domain" description="DUF397" evidence="2">
    <location>
        <begin position="13"/>
        <end position="66"/>
    </location>
</feature>
<comment type="caution">
    <text evidence="3">The sequence shown here is derived from an EMBL/GenBank/DDBJ whole genome shotgun (WGS) entry which is preliminary data.</text>
</comment>
<organism evidence="3 4">
    <name type="scientific">Cryptosporangium minutisporangium</name>
    <dbReference type="NCBI Taxonomy" id="113569"/>
    <lineage>
        <taxon>Bacteria</taxon>
        <taxon>Bacillati</taxon>
        <taxon>Actinomycetota</taxon>
        <taxon>Actinomycetes</taxon>
        <taxon>Cryptosporangiales</taxon>
        <taxon>Cryptosporangiaceae</taxon>
        <taxon>Cryptosporangium</taxon>
    </lineage>
</organism>
<dbReference type="InterPro" id="IPR007278">
    <property type="entry name" value="DUF397"/>
</dbReference>
<evidence type="ECO:0000259" key="2">
    <source>
        <dbReference type="Pfam" id="PF04149"/>
    </source>
</evidence>
<dbReference type="Pfam" id="PF04149">
    <property type="entry name" value="DUF397"/>
    <property type="match status" value="1"/>
</dbReference>
<sequence>MIPLGPGLDVSGARWRKSTRSGTNGNCVEIGTAPAAVGVRDTKDGGRGPVLAFARPVWAAFLDGCKAGEFDR</sequence>
<evidence type="ECO:0000313" key="3">
    <source>
        <dbReference type="EMBL" id="GAA3391488.1"/>
    </source>
</evidence>
<gene>
    <name evidence="3" type="ORF">GCM10020369_49650</name>
</gene>
<name>A0ABP6T3A0_9ACTN</name>
<dbReference type="Proteomes" id="UP001501676">
    <property type="component" value="Unassembled WGS sequence"/>
</dbReference>
<feature type="region of interest" description="Disordered" evidence="1">
    <location>
        <begin position="1"/>
        <end position="26"/>
    </location>
</feature>
<evidence type="ECO:0000256" key="1">
    <source>
        <dbReference type="SAM" id="MobiDB-lite"/>
    </source>
</evidence>
<evidence type="ECO:0000313" key="4">
    <source>
        <dbReference type="Proteomes" id="UP001501676"/>
    </source>
</evidence>
<reference evidence="4" key="1">
    <citation type="journal article" date="2019" name="Int. J. Syst. Evol. Microbiol.">
        <title>The Global Catalogue of Microorganisms (GCM) 10K type strain sequencing project: providing services to taxonomists for standard genome sequencing and annotation.</title>
        <authorList>
            <consortium name="The Broad Institute Genomics Platform"/>
            <consortium name="The Broad Institute Genome Sequencing Center for Infectious Disease"/>
            <person name="Wu L."/>
            <person name="Ma J."/>
        </authorList>
    </citation>
    <scope>NUCLEOTIDE SEQUENCE [LARGE SCALE GENOMIC DNA]</scope>
    <source>
        <strain evidence="4">JCM 9458</strain>
    </source>
</reference>
<dbReference type="EMBL" id="BAAAYN010000032">
    <property type="protein sequence ID" value="GAA3391488.1"/>
    <property type="molecule type" value="Genomic_DNA"/>
</dbReference>
<proteinExistence type="predicted"/>
<accession>A0ABP6T3A0</accession>
<keyword evidence="4" id="KW-1185">Reference proteome</keyword>